<evidence type="ECO:0000313" key="2">
    <source>
        <dbReference type="Proteomes" id="UP001152320"/>
    </source>
</evidence>
<comment type="caution">
    <text evidence="1">The sequence shown here is derived from an EMBL/GenBank/DDBJ whole genome shotgun (WGS) entry which is preliminary data.</text>
</comment>
<dbReference type="EMBL" id="JAIZAY010000021">
    <property type="protein sequence ID" value="KAJ8021554.1"/>
    <property type="molecule type" value="Genomic_DNA"/>
</dbReference>
<evidence type="ECO:0000313" key="1">
    <source>
        <dbReference type="EMBL" id="KAJ8021554.1"/>
    </source>
</evidence>
<proteinExistence type="predicted"/>
<name>A0A9Q0YJ98_HOLLE</name>
<organism evidence="1 2">
    <name type="scientific">Holothuria leucospilota</name>
    <name type="common">Black long sea cucumber</name>
    <name type="synonym">Mertensiothuria leucospilota</name>
    <dbReference type="NCBI Taxonomy" id="206669"/>
    <lineage>
        <taxon>Eukaryota</taxon>
        <taxon>Metazoa</taxon>
        <taxon>Echinodermata</taxon>
        <taxon>Eleutherozoa</taxon>
        <taxon>Echinozoa</taxon>
        <taxon>Holothuroidea</taxon>
        <taxon>Aspidochirotacea</taxon>
        <taxon>Aspidochirotida</taxon>
        <taxon>Holothuriidae</taxon>
        <taxon>Holothuria</taxon>
    </lineage>
</organism>
<dbReference type="AlphaFoldDB" id="A0A9Q0YJ98"/>
<dbReference type="Proteomes" id="UP001152320">
    <property type="component" value="Chromosome 21"/>
</dbReference>
<accession>A0A9Q0YJ98</accession>
<keyword evidence="2" id="KW-1185">Reference proteome</keyword>
<sequence length="86" mass="10220">MPMFCNADLTFLAALIRIYPYNVISIQQTLYYHYERQRNISPIESKNIIYFTLYTAHLHTQLELALCYEIKYGCLYGTDRNALRSE</sequence>
<protein>
    <submittedName>
        <fullName evidence="1">Uncharacterized protein</fullName>
    </submittedName>
</protein>
<gene>
    <name evidence="1" type="ORF">HOLleu_38798</name>
</gene>
<reference evidence="1" key="1">
    <citation type="submission" date="2021-10" db="EMBL/GenBank/DDBJ databases">
        <title>Tropical sea cucumber genome reveals ecological adaptation and Cuvierian tubules defense mechanism.</title>
        <authorList>
            <person name="Chen T."/>
        </authorList>
    </citation>
    <scope>NUCLEOTIDE SEQUENCE</scope>
    <source>
        <strain evidence="1">Nanhai2018</strain>
        <tissue evidence="1">Muscle</tissue>
    </source>
</reference>